<feature type="compositionally biased region" description="Low complexity" evidence="1">
    <location>
        <begin position="22"/>
        <end position="37"/>
    </location>
</feature>
<protein>
    <submittedName>
        <fullName evidence="2">Uncharacterized protein</fullName>
    </submittedName>
</protein>
<dbReference type="Proteomes" id="UP000044938">
    <property type="component" value="Unassembled WGS sequence"/>
</dbReference>
<dbReference type="EMBL" id="CSAJ01000785">
    <property type="protein sequence ID" value="COX20714.1"/>
    <property type="molecule type" value="Genomic_DNA"/>
</dbReference>
<reference evidence="2 3" key="1">
    <citation type="submission" date="2015-03" db="EMBL/GenBank/DDBJ databases">
        <authorList>
            <consortium name="Pathogen Informatics"/>
        </authorList>
    </citation>
    <scope>NUCLEOTIDE SEQUENCE [LARGE SCALE GENOMIC DNA]</scope>
    <source>
        <strain evidence="2 3">M09401471</strain>
    </source>
</reference>
<evidence type="ECO:0000313" key="2">
    <source>
        <dbReference type="EMBL" id="COX20714.1"/>
    </source>
</evidence>
<gene>
    <name evidence="2" type="ORF">ERS007720_04091</name>
</gene>
<feature type="region of interest" description="Disordered" evidence="1">
    <location>
        <begin position="1"/>
        <end position="37"/>
    </location>
</feature>
<dbReference type="AlphaFoldDB" id="A0A655JMF6"/>
<evidence type="ECO:0000256" key="1">
    <source>
        <dbReference type="SAM" id="MobiDB-lite"/>
    </source>
</evidence>
<sequence>MVPAVSAVPRPVTQITERGRSLPRSKSSSPSSAAAAMARTCAPAIDAARSRAPRSAAIRPSVSSRSIARATFTVRPSHVRSGQRFQR</sequence>
<evidence type="ECO:0000313" key="3">
    <source>
        <dbReference type="Proteomes" id="UP000044938"/>
    </source>
</evidence>
<proteinExistence type="predicted"/>
<accession>A0A655JMF6</accession>
<organism evidence="2 3">
    <name type="scientific">Mycobacterium tuberculosis</name>
    <dbReference type="NCBI Taxonomy" id="1773"/>
    <lineage>
        <taxon>Bacteria</taxon>
        <taxon>Bacillati</taxon>
        <taxon>Actinomycetota</taxon>
        <taxon>Actinomycetes</taxon>
        <taxon>Mycobacteriales</taxon>
        <taxon>Mycobacteriaceae</taxon>
        <taxon>Mycobacterium</taxon>
        <taxon>Mycobacterium tuberculosis complex</taxon>
    </lineage>
</organism>
<name>A0A655JMF6_MYCTX</name>